<comment type="caution">
    <text evidence="5">The sequence shown here is derived from an EMBL/GenBank/DDBJ whole genome shotgun (WGS) entry which is preliminary data.</text>
</comment>
<dbReference type="RefSeq" id="WP_181644850.1">
    <property type="nucleotide sequence ID" value="NZ_WSEK01000004.1"/>
</dbReference>
<dbReference type="AlphaFoldDB" id="A0A6L6XMX6"/>
<dbReference type="Gene3D" id="3.40.50.12780">
    <property type="entry name" value="N-terminal domain of ligase-like"/>
    <property type="match status" value="1"/>
</dbReference>
<gene>
    <name evidence="5" type="ORF">GON03_02745</name>
</gene>
<evidence type="ECO:0000256" key="2">
    <source>
        <dbReference type="ARBA" id="ARBA00022598"/>
    </source>
</evidence>
<evidence type="ECO:0000313" key="6">
    <source>
        <dbReference type="Proteomes" id="UP000473525"/>
    </source>
</evidence>
<keyword evidence="2 5" id="KW-0436">Ligase</keyword>
<protein>
    <submittedName>
        <fullName evidence="5">Long-chain-fatty-acid--CoA ligase</fullName>
    </submittedName>
</protein>
<dbReference type="EMBL" id="WSEK01000004">
    <property type="protein sequence ID" value="MVQ48083.1"/>
    <property type="molecule type" value="Genomic_DNA"/>
</dbReference>
<dbReference type="NCBIfam" id="NF004837">
    <property type="entry name" value="PRK06187.1"/>
    <property type="match status" value="1"/>
</dbReference>
<feature type="domain" description="AMP-binding enzyme C-terminal" evidence="4">
    <location>
        <begin position="421"/>
        <end position="496"/>
    </location>
</feature>
<comment type="similarity">
    <text evidence="1">Belongs to the ATP-dependent AMP-binding enzyme family.</text>
</comment>
<dbReference type="Proteomes" id="UP000473525">
    <property type="component" value="Unassembled WGS sequence"/>
</dbReference>
<dbReference type="PANTHER" id="PTHR43767:SF1">
    <property type="entry name" value="NONRIBOSOMAL PEPTIDE SYNTHASE PES1 (EUROFUNG)-RELATED"/>
    <property type="match status" value="1"/>
</dbReference>
<name>A0A6L6XMX6_9ACTN</name>
<dbReference type="Pfam" id="PF13193">
    <property type="entry name" value="AMP-binding_C"/>
    <property type="match status" value="1"/>
</dbReference>
<dbReference type="Gene3D" id="3.30.300.30">
    <property type="match status" value="1"/>
</dbReference>
<evidence type="ECO:0000259" key="4">
    <source>
        <dbReference type="Pfam" id="PF13193"/>
    </source>
</evidence>
<keyword evidence="6" id="KW-1185">Reference proteome</keyword>
<reference evidence="5 6" key="1">
    <citation type="submission" date="2019-12" db="EMBL/GenBank/DDBJ databases">
        <authorList>
            <person name="Huq M.A."/>
        </authorList>
    </citation>
    <scope>NUCLEOTIDE SEQUENCE [LARGE SCALE GENOMIC DNA]</scope>
    <source>
        <strain evidence="5 6">MAH-18</strain>
    </source>
</reference>
<dbReference type="PANTHER" id="PTHR43767">
    <property type="entry name" value="LONG-CHAIN-FATTY-ACID--COA LIGASE"/>
    <property type="match status" value="1"/>
</dbReference>
<dbReference type="InterPro" id="IPR020845">
    <property type="entry name" value="AMP-binding_CS"/>
</dbReference>
<dbReference type="InterPro" id="IPR050237">
    <property type="entry name" value="ATP-dep_AMP-bd_enzyme"/>
</dbReference>
<proteinExistence type="inferred from homology"/>
<dbReference type="InterPro" id="IPR025110">
    <property type="entry name" value="AMP-bd_C"/>
</dbReference>
<dbReference type="InterPro" id="IPR000873">
    <property type="entry name" value="AMP-dep_synth/lig_dom"/>
</dbReference>
<dbReference type="FunFam" id="3.30.300.30:FF:000008">
    <property type="entry name" value="2,3-dihydroxybenzoate-AMP ligase"/>
    <property type="match status" value="1"/>
</dbReference>
<dbReference type="SUPFAM" id="SSF56801">
    <property type="entry name" value="Acetyl-CoA synthetase-like"/>
    <property type="match status" value="1"/>
</dbReference>
<organism evidence="5 6">
    <name type="scientific">Nocardioides agri</name>
    <dbReference type="NCBI Taxonomy" id="2682843"/>
    <lineage>
        <taxon>Bacteria</taxon>
        <taxon>Bacillati</taxon>
        <taxon>Actinomycetota</taxon>
        <taxon>Actinomycetes</taxon>
        <taxon>Propionibacteriales</taxon>
        <taxon>Nocardioidaceae</taxon>
        <taxon>Nocardioides</taxon>
    </lineage>
</organism>
<accession>A0A6L6XMX6</accession>
<evidence type="ECO:0000313" key="5">
    <source>
        <dbReference type="EMBL" id="MVQ48083.1"/>
    </source>
</evidence>
<feature type="domain" description="AMP-dependent synthetase/ligase" evidence="3">
    <location>
        <begin position="9"/>
        <end position="371"/>
    </location>
</feature>
<sequence length="514" mass="55122">MNLTHALHRALRLWPDQVMTVDGDRVRTTRETVDRVARLAGALAGAGVAEGDRVAIVAVNCDRHHEVIFASWWAGAVANPVNTRWSATEIAFALNDSGSEVVFLDDSFVAMGPELRRRVPGLRVLVHCGRGEVPEGMVAYEDFVAGGEPLEDARRDGDDLALLLYTGGTTGTPKGVMVTHRSFGTSLLSYQIAGSSVKPGGTTMLTAPLFHIGALLSWYAQTILGGSLVFVPGFVPEQVLRTIQDHGVTSCALVPAMIQRLYEHPDFDSYDVSSLEFIGYGAAGTPQSQLEAALKHFPTTSLVHVYGMTETGVLTSLSGEEHRRGGPRLRSAGLPTPMVELAVVDPEGNTLPPGAVGEVVTRGDHVMAGYWNQPQATAEALRDGWLHTGDGGYLDEDGYLYIVDRIKDMIITGGENVYSAEVENALASHPAVETSAVIGLPDAEWGERVHAVVVLRDGFTATAEEIRAHAKTLIAGYKAPRSVEFVPAMPVSGTGKILKRELRAAHDTSQEQTS</sequence>
<dbReference type="Pfam" id="PF00501">
    <property type="entry name" value="AMP-binding"/>
    <property type="match status" value="1"/>
</dbReference>
<dbReference type="InterPro" id="IPR045851">
    <property type="entry name" value="AMP-bd_C_sf"/>
</dbReference>
<dbReference type="InterPro" id="IPR042099">
    <property type="entry name" value="ANL_N_sf"/>
</dbReference>
<dbReference type="GO" id="GO:0016878">
    <property type="term" value="F:acid-thiol ligase activity"/>
    <property type="evidence" value="ECO:0007669"/>
    <property type="project" value="UniProtKB-ARBA"/>
</dbReference>
<dbReference type="PROSITE" id="PS00455">
    <property type="entry name" value="AMP_BINDING"/>
    <property type="match status" value="1"/>
</dbReference>
<evidence type="ECO:0000256" key="1">
    <source>
        <dbReference type="ARBA" id="ARBA00006432"/>
    </source>
</evidence>
<evidence type="ECO:0000259" key="3">
    <source>
        <dbReference type="Pfam" id="PF00501"/>
    </source>
</evidence>